<organism evidence="1 2">
    <name type="scientific">Nephila pilipes</name>
    <name type="common">Giant wood spider</name>
    <name type="synonym">Nephila maculata</name>
    <dbReference type="NCBI Taxonomy" id="299642"/>
    <lineage>
        <taxon>Eukaryota</taxon>
        <taxon>Metazoa</taxon>
        <taxon>Ecdysozoa</taxon>
        <taxon>Arthropoda</taxon>
        <taxon>Chelicerata</taxon>
        <taxon>Arachnida</taxon>
        <taxon>Araneae</taxon>
        <taxon>Araneomorphae</taxon>
        <taxon>Entelegynae</taxon>
        <taxon>Araneoidea</taxon>
        <taxon>Nephilidae</taxon>
        <taxon>Nephila</taxon>
    </lineage>
</organism>
<name>A0A8X6PD27_NEPPI</name>
<keyword evidence="2" id="KW-1185">Reference proteome</keyword>
<protein>
    <submittedName>
        <fullName evidence="1">Uncharacterized protein</fullName>
    </submittedName>
</protein>
<evidence type="ECO:0000313" key="2">
    <source>
        <dbReference type="Proteomes" id="UP000887013"/>
    </source>
</evidence>
<dbReference type="AlphaFoldDB" id="A0A8X6PD27"/>
<sequence length="134" mass="14693">MKTIHHASNLQHHSIQTSKRLCISKNTFADPGLLTQTSGGVSNTITLHLSGPLIVANVPSCHISFVFNPSPSHHPPRDVSHSKQWGHIHLHVEGVLFDKAEQTAWPRNSAFEAFFGMEHPAHVLIVVGARIFGS</sequence>
<dbReference type="EMBL" id="BMAW01019097">
    <property type="protein sequence ID" value="GFT61594.1"/>
    <property type="molecule type" value="Genomic_DNA"/>
</dbReference>
<comment type="caution">
    <text evidence="1">The sequence shown here is derived from an EMBL/GenBank/DDBJ whole genome shotgun (WGS) entry which is preliminary data.</text>
</comment>
<reference evidence="1" key="1">
    <citation type="submission" date="2020-08" db="EMBL/GenBank/DDBJ databases">
        <title>Multicomponent nature underlies the extraordinary mechanical properties of spider dragline silk.</title>
        <authorList>
            <person name="Kono N."/>
            <person name="Nakamura H."/>
            <person name="Mori M."/>
            <person name="Yoshida Y."/>
            <person name="Ohtoshi R."/>
            <person name="Malay A.D."/>
            <person name="Moran D.A.P."/>
            <person name="Tomita M."/>
            <person name="Numata K."/>
            <person name="Arakawa K."/>
        </authorList>
    </citation>
    <scope>NUCLEOTIDE SEQUENCE</scope>
</reference>
<gene>
    <name evidence="1" type="ORF">NPIL_128671</name>
</gene>
<dbReference type="Proteomes" id="UP000887013">
    <property type="component" value="Unassembled WGS sequence"/>
</dbReference>
<accession>A0A8X6PD27</accession>
<evidence type="ECO:0000313" key="1">
    <source>
        <dbReference type="EMBL" id="GFT61594.1"/>
    </source>
</evidence>
<proteinExistence type="predicted"/>